<dbReference type="InterPro" id="IPR037171">
    <property type="entry name" value="NagB/RpiA_transferase-like"/>
</dbReference>
<proteinExistence type="predicted"/>
<name>A0A0R2MND9_9LACO</name>
<dbReference type="InterPro" id="IPR014036">
    <property type="entry name" value="DeoR-like_C"/>
</dbReference>
<gene>
    <name evidence="3" type="ORF">IV56_GL000170</name>
</gene>
<sequence>MHDLPNRSARMSMVRTRIVRLDVRTFFGAQIVSVVCGINLHLHTETGGARFFCISIINPNANHFTLYLMVTKSASNLISNLAKHDFNLLCLRVITHEHLTIAIVFFHIYWVVTLIMQSKDANDLEANIKRAFSAHADAVVLLVDHTKIGKHQLYMSAPMSAINYIVTDKSLPETIFNTARNNHVKVFEGLEFLVLESISIPKVLGPNLKSH</sequence>
<protein>
    <submittedName>
        <fullName evidence="3">L-fucose operon activator</fullName>
    </submittedName>
</protein>
<keyword evidence="4" id="KW-1185">Reference proteome</keyword>
<dbReference type="AlphaFoldDB" id="A0A0R2MND9"/>
<keyword evidence="1" id="KW-1133">Transmembrane helix</keyword>
<dbReference type="Proteomes" id="UP000050969">
    <property type="component" value="Unassembled WGS sequence"/>
</dbReference>
<comment type="caution">
    <text evidence="3">The sequence shown here is derived from an EMBL/GenBank/DDBJ whole genome shotgun (WGS) entry which is preliminary data.</text>
</comment>
<organism evidence="3 4">
    <name type="scientific">Lacticaseibacillus saniviri JCM 17471 = DSM 24301</name>
    <dbReference type="NCBI Taxonomy" id="1293598"/>
    <lineage>
        <taxon>Bacteria</taxon>
        <taxon>Bacillati</taxon>
        <taxon>Bacillota</taxon>
        <taxon>Bacilli</taxon>
        <taxon>Lactobacillales</taxon>
        <taxon>Lactobacillaceae</taxon>
        <taxon>Lacticaseibacillus</taxon>
    </lineage>
</organism>
<feature type="domain" description="DeoR-like transcriptional repressor C-terminal sensor" evidence="2">
    <location>
        <begin position="120"/>
        <end position="169"/>
    </location>
</feature>
<evidence type="ECO:0000259" key="2">
    <source>
        <dbReference type="Pfam" id="PF00455"/>
    </source>
</evidence>
<dbReference type="EMBL" id="JQCE01000074">
    <property type="protein sequence ID" value="KRO15220.1"/>
    <property type="molecule type" value="Genomic_DNA"/>
</dbReference>
<dbReference type="PATRIC" id="fig|1293598.4.peg.181"/>
<evidence type="ECO:0000313" key="4">
    <source>
        <dbReference type="Proteomes" id="UP000050969"/>
    </source>
</evidence>
<keyword evidence="1" id="KW-0812">Transmembrane</keyword>
<dbReference type="STRING" id="1293598.IV56_GL000170"/>
<feature type="transmembrane region" description="Helical" evidence="1">
    <location>
        <begin position="21"/>
        <end position="42"/>
    </location>
</feature>
<keyword evidence="1" id="KW-0472">Membrane</keyword>
<dbReference type="SUPFAM" id="SSF100950">
    <property type="entry name" value="NagB/RpiA/CoA transferase-like"/>
    <property type="match status" value="1"/>
</dbReference>
<evidence type="ECO:0000256" key="1">
    <source>
        <dbReference type="SAM" id="Phobius"/>
    </source>
</evidence>
<dbReference type="Pfam" id="PF00455">
    <property type="entry name" value="DeoRC"/>
    <property type="match status" value="1"/>
</dbReference>
<feature type="transmembrane region" description="Helical" evidence="1">
    <location>
        <begin position="98"/>
        <end position="116"/>
    </location>
</feature>
<evidence type="ECO:0000313" key="3">
    <source>
        <dbReference type="EMBL" id="KRO15220.1"/>
    </source>
</evidence>
<reference evidence="3 4" key="1">
    <citation type="journal article" date="2015" name="Genome Announc.">
        <title>Expanding the biotechnology potential of lactobacilli through comparative genomics of 213 strains and associated genera.</title>
        <authorList>
            <person name="Sun Z."/>
            <person name="Harris H.M."/>
            <person name="McCann A."/>
            <person name="Guo C."/>
            <person name="Argimon S."/>
            <person name="Zhang W."/>
            <person name="Yang X."/>
            <person name="Jeffery I.B."/>
            <person name="Cooney J.C."/>
            <person name="Kagawa T.F."/>
            <person name="Liu W."/>
            <person name="Song Y."/>
            <person name="Salvetti E."/>
            <person name="Wrobel A."/>
            <person name="Rasinkangas P."/>
            <person name="Parkhill J."/>
            <person name="Rea M.C."/>
            <person name="O'Sullivan O."/>
            <person name="Ritari J."/>
            <person name="Douillard F.P."/>
            <person name="Paul Ross R."/>
            <person name="Yang R."/>
            <person name="Briner A.E."/>
            <person name="Felis G.E."/>
            <person name="de Vos W.M."/>
            <person name="Barrangou R."/>
            <person name="Klaenhammer T.R."/>
            <person name="Caufield P.W."/>
            <person name="Cui Y."/>
            <person name="Zhang H."/>
            <person name="O'Toole P.W."/>
        </authorList>
    </citation>
    <scope>NUCLEOTIDE SEQUENCE [LARGE SCALE GENOMIC DNA]</scope>
    <source>
        <strain evidence="3 4">DSM 24301</strain>
    </source>
</reference>
<accession>A0A0R2MND9</accession>